<dbReference type="Gene3D" id="2.40.160.10">
    <property type="entry name" value="Porin"/>
    <property type="match status" value="1"/>
</dbReference>
<comment type="caution">
    <text evidence="2">The sequence shown here is derived from an EMBL/GenBank/DDBJ whole genome shotgun (WGS) entry which is preliminary data.</text>
</comment>
<dbReference type="RefSeq" id="WP_189564422.1">
    <property type="nucleotide sequence ID" value="NZ_BMXF01000002.1"/>
</dbReference>
<feature type="signal peptide" evidence="1">
    <location>
        <begin position="1"/>
        <end position="26"/>
    </location>
</feature>
<sequence>MNHIIKPGLRILPIVLLALTNAQIFAQNNTQIRGFVDVSATYSNDKVSFGLGEQDLFITSDLNDRLSFLGETVFKFDPESETQFSVSIERIILKYNYKGNHNILIGKHHTPINYWNDTYHHGRVFFPTVGRPLIFSSELFPLHTTGISFQGLNLGPLRFGYDLMIGNGIGSTDVLDLDKGKSVTAAIHIKPRDALRIGLSYYYDRIPGGIELHSHTGGPPSISSRLDEQLVTLSVANFGEKLELLAESTLALTNSDSTGKQQSFFSYAYLGYKLTDKVTPYVRVDHLSYSDHEHDHEHGGVESVGNTIAYQAGLRYQINYLATAKIEFQNRRTGQQPSVNMITTQFAIGF</sequence>
<dbReference type="EMBL" id="BMXF01000002">
    <property type="protein sequence ID" value="GHB67639.1"/>
    <property type="molecule type" value="Genomic_DNA"/>
</dbReference>
<dbReference type="SUPFAM" id="SSF56935">
    <property type="entry name" value="Porins"/>
    <property type="match status" value="1"/>
</dbReference>
<dbReference type="Proteomes" id="UP000598271">
    <property type="component" value="Unassembled WGS sequence"/>
</dbReference>
<evidence type="ECO:0000313" key="2">
    <source>
        <dbReference type="EMBL" id="GHB67639.1"/>
    </source>
</evidence>
<dbReference type="AlphaFoldDB" id="A0A8J3G9W8"/>
<accession>A0A8J3G9W8</accession>
<keyword evidence="1" id="KW-0732">Signal</keyword>
<evidence type="ECO:0000313" key="3">
    <source>
        <dbReference type="Proteomes" id="UP000598271"/>
    </source>
</evidence>
<feature type="chain" id="PRO_5035242073" description="Porin" evidence="1">
    <location>
        <begin position="27"/>
        <end position="350"/>
    </location>
</feature>
<evidence type="ECO:0000256" key="1">
    <source>
        <dbReference type="SAM" id="SignalP"/>
    </source>
</evidence>
<dbReference type="InterPro" id="IPR023614">
    <property type="entry name" value="Porin_dom_sf"/>
</dbReference>
<organism evidence="2 3">
    <name type="scientific">Persicitalea jodogahamensis</name>
    <dbReference type="NCBI Taxonomy" id="402147"/>
    <lineage>
        <taxon>Bacteria</taxon>
        <taxon>Pseudomonadati</taxon>
        <taxon>Bacteroidota</taxon>
        <taxon>Cytophagia</taxon>
        <taxon>Cytophagales</taxon>
        <taxon>Spirosomataceae</taxon>
        <taxon>Persicitalea</taxon>
    </lineage>
</organism>
<gene>
    <name evidence="2" type="ORF">GCM10007390_21180</name>
</gene>
<evidence type="ECO:0008006" key="4">
    <source>
        <dbReference type="Google" id="ProtNLM"/>
    </source>
</evidence>
<protein>
    <recommendedName>
        <fullName evidence="4">Porin</fullName>
    </recommendedName>
</protein>
<proteinExistence type="predicted"/>
<keyword evidence="3" id="KW-1185">Reference proteome</keyword>
<reference evidence="2 3" key="1">
    <citation type="journal article" date="2014" name="Int. J. Syst. Evol. Microbiol.">
        <title>Complete genome sequence of Corynebacterium casei LMG S-19264T (=DSM 44701T), isolated from a smear-ripened cheese.</title>
        <authorList>
            <consortium name="US DOE Joint Genome Institute (JGI-PGF)"/>
            <person name="Walter F."/>
            <person name="Albersmeier A."/>
            <person name="Kalinowski J."/>
            <person name="Ruckert C."/>
        </authorList>
    </citation>
    <scope>NUCLEOTIDE SEQUENCE [LARGE SCALE GENOMIC DNA]</scope>
    <source>
        <strain evidence="2 3">KCTC 12866</strain>
    </source>
</reference>
<name>A0A8J3G9W8_9BACT</name>